<dbReference type="EMBL" id="OC956246">
    <property type="protein sequence ID" value="CAD7664839.1"/>
    <property type="molecule type" value="Genomic_DNA"/>
</dbReference>
<dbReference type="InterPro" id="IPR000719">
    <property type="entry name" value="Prot_kinase_dom"/>
</dbReference>
<dbReference type="PROSITE" id="PS50011">
    <property type="entry name" value="PROTEIN_KINASE_DOM"/>
    <property type="match status" value="1"/>
</dbReference>
<feature type="non-terminal residue" evidence="6">
    <location>
        <position position="1"/>
    </location>
</feature>
<evidence type="ECO:0000256" key="1">
    <source>
        <dbReference type="ARBA" id="ARBA00022679"/>
    </source>
</evidence>
<proteinExistence type="predicted"/>
<dbReference type="OrthoDB" id="10261027at2759"/>
<dbReference type="Gene3D" id="1.10.510.10">
    <property type="entry name" value="Transferase(Phosphotransferase) domain 1"/>
    <property type="match status" value="1"/>
</dbReference>
<keyword evidence="4" id="KW-0067">ATP-binding</keyword>
<evidence type="ECO:0000259" key="5">
    <source>
        <dbReference type="PROSITE" id="PS50011"/>
    </source>
</evidence>
<accession>A0A7R9R009</accession>
<gene>
    <name evidence="6" type="ORF">ONB1V03_LOCUS21397</name>
</gene>
<dbReference type="PANTHER" id="PTHR11042">
    <property type="entry name" value="EUKARYOTIC TRANSLATION INITIATION FACTOR 2-ALPHA KINASE EIF2-ALPHA KINASE -RELATED"/>
    <property type="match status" value="1"/>
</dbReference>
<feature type="domain" description="Protein kinase" evidence="5">
    <location>
        <begin position="1"/>
        <end position="69"/>
    </location>
</feature>
<evidence type="ECO:0000256" key="2">
    <source>
        <dbReference type="ARBA" id="ARBA00022741"/>
    </source>
</evidence>
<sequence length="69" mass="7719">DLKPDNILIDRNGRNGRFVKLCDFGLAIVHDKDINYMTRDKHTTGVGTIKYQAPEIANVVKAFTPGMKS</sequence>
<keyword evidence="2" id="KW-0547">Nucleotide-binding</keyword>
<evidence type="ECO:0000313" key="7">
    <source>
        <dbReference type="Proteomes" id="UP000728032"/>
    </source>
</evidence>
<evidence type="ECO:0000313" key="6">
    <source>
        <dbReference type="EMBL" id="CAD7664839.1"/>
    </source>
</evidence>
<keyword evidence="3" id="KW-0418">Kinase</keyword>
<dbReference type="AlphaFoldDB" id="A0A7R9R009"/>
<dbReference type="GO" id="GO:0005634">
    <property type="term" value="C:nucleus"/>
    <property type="evidence" value="ECO:0007669"/>
    <property type="project" value="TreeGrafter"/>
</dbReference>
<dbReference type="GO" id="GO:0005737">
    <property type="term" value="C:cytoplasm"/>
    <property type="evidence" value="ECO:0007669"/>
    <property type="project" value="TreeGrafter"/>
</dbReference>
<keyword evidence="7" id="KW-1185">Reference proteome</keyword>
<name>A0A7R9R009_9ACAR</name>
<organism evidence="6">
    <name type="scientific">Oppiella nova</name>
    <dbReference type="NCBI Taxonomy" id="334625"/>
    <lineage>
        <taxon>Eukaryota</taxon>
        <taxon>Metazoa</taxon>
        <taxon>Ecdysozoa</taxon>
        <taxon>Arthropoda</taxon>
        <taxon>Chelicerata</taxon>
        <taxon>Arachnida</taxon>
        <taxon>Acari</taxon>
        <taxon>Acariformes</taxon>
        <taxon>Sarcoptiformes</taxon>
        <taxon>Oribatida</taxon>
        <taxon>Brachypylina</taxon>
        <taxon>Oppioidea</taxon>
        <taxon>Oppiidae</taxon>
        <taxon>Oppiella</taxon>
    </lineage>
</organism>
<dbReference type="Proteomes" id="UP000728032">
    <property type="component" value="Unassembled WGS sequence"/>
</dbReference>
<evidence type="ECO:0000256" key="3">
    <source>
        <dbReference type="ARBA" id="ARBA00022777"/>
    </source>
</evidence>
<dbReference type="GO" id="GO:0005524">
    <property type="term" value="F:ATP binding"/>
    <property type="evidence" value="ECO:0007669"/>
    <property type="project" value="UniProtKB-KW"/>
</dbReference>
<dbReference type="InterPro" id="IPR011009">
    <property type="entry name" value="Kinase-like_dom_sf"/>
</dbReference>
<reference evidence="6" key="1">
    <citation type="submission" date="2020-11" db="EMBL/GenBank/DDBJ databases">
        <authorList>
            <person name="Tran Van P."/>
        </authorList>
    </citation>
    <scope>NUCLEOTIDE SEQUENCE</scope>
</reference>
<dbReference type="SUPFAM" id="SSF56112">
    <property type="entry name" value="Protein kinase-like (PK-like)"/>
    <property type="match status" value="1"/>
</dbReference>
<dbReference type="GO" id="GO:0004672">
    <property type="term" value="F:protein kinase activity"/>
    <property type="evidence" value="ECO:0007669"/>
    <property type="project" value="InterPro"/>
</dbReference>
<dbReference type="EMBL" id="CAJPVJ010041421">
    <property type="protein sequence ID" value="CAG2181976.1"/>
    <property type="molecule type" value="Genomic_DNA"/>
</dbReference>
<protein>
    <recommendedName>
        <fullName evidence="5">Protein kinase domain-containing protein</fullName>
    </recommendedName>
</protein>
<keyword evidence="1" id="KW-0808">Transferase</keyword>
<evidence type="ECO:0000256" key="4">
    <source>
        <dbReference type="ARBA" id="ARBA00022840"/>
    </source>
</evidence>
<dbReference type="Pfam" id="PF00069">
    <property type="entry name" value="Pkinase"/>
    <property type="match status" value="1"/>
</dbReference>
<dbReference type="InterPro" id="IPR050339">
    <property type="entry name" value="CC_SR_Kinase"/>
</dbReference>